<evidence type="ECO:0000256" key="6">
    <source>
        <dbReference type="ARBA" id="ARBA00022692"/>
    </source>
</evidence>
<accession>A0A5N3R1L7</accession>
<evidence type="ECO:0000256" key="11">
    <source>
        <dbReference type="SAM" id="SignalP"/>
    </source>
</evidence>
<evidence type="ECO:0000256" key="10">
    <source>
        <dbReference type="RuleBase" id="RU362123"/>
    </source>
</evidence>
<comment type="similarity">
    <text evidence="2 10">Belongs to the TonB family.</text>
</comment>
<evidence type="ECO:0000256" key="9">
    <source>
        <dbReference type="ARBA" id="ARBA00023136"/>
    </source>
</evidence>
<dbReference type="GO" id="GO:0015891">
    <property type="term" value="P:siderophore transport"/>
    <property type="evidence" value="ECO:0007669"/>
    <property type="project" value="InterPro"/>
</dbReference>
<comment type="function">
    <text evidence="10">Interacts with outer membrane receptor proteins that carry out high-affinity binding and energy dependent uptake into the periplasmic space of specific substrates. It could act to transduce energy from the cytoplasmic membrane to specific energy-requiring processes in the outer membrane, resulting in the release into the periplasm of ligands bound by these outer membrane proteins.</text>
</comment>
<dbReference type="InterPro" id="IPR051045">
    <property type="entry name" value="TonB-dependent_transducer"/>
</dbReference>
<dbReference type="NCBIfam" id="TIGR01352">
    <property type="entry name" value="tonB_Cterm"/>
    <property type="match status" value="1"/>
</dbReference>
<feature type="chain" id="PRO_5024386301" description="Protein TonB" evidence="11">
    <location>
        <begin position="32"/>
        <end position="139"/>
    </location>
</feature>
<name>A0A5N3R1L7_9VIBR</name>
<dbReference type="GO" id="GO:0055085">
    <property type="term" value="P:transmembrane transport"/>
    <property type="evidence" value="ECO:0007669"/>
    <property type="project" value="InterPro"/>
</dbReference>
<evidence type="ECO:0000256" key="5">
    <source>
        <dbReference type="ARBA" id="ARBA00022519"/>
    </source>
</evidence>
<evidence type="ECO:0000256" key="8">
    <source>
        <dbReference type="ARBA" id="ARBA00022989"/>
    </source>
</evidence>
<keyword evidence="9" id="KW-0472">Membrane</keyword>
<dbReference type="PRINTS" id="PR01374">
    <property type="entry name" value="TONBPROTEIN"/>
</dbReference>
<feature type="domain" description="TonB C-terminal" evidence="12">
    <location>
        <begin position="40"/>
        <end position="137"/>
    </location>
</feature>
<comment type="caution">
    <text evidence="13">The sequence shown here is derived from an EMBL/GenBank/DDBJ whole genome shotgun (WGS) entry which is preliminary data.</text>
</comment>
<keyword evidence="5 10" id="KW-0997">Cell inner membrane</keyword>
<sequence>MLSDYIVTIRMRFDVKNLFMILCMFSLVSCATTPEPPQPNFTDGPTASYKVAPNYPKEALSTGVEGSVEFRFDLDPNGKPINIQITRSWPKGVFDESATEALRQWTYLVEDAQGNPLKSKNIAVQMRFKLYPPISDKWL</sequence>
<dbReference type="Pfam" id="PF03544">
    <property type="entry name" value="TonB_C"/>
    <property type="match status" value="1"/>
</dbReference>
<keyword evidence="10" id="KW-0735">Signal-anchor</keyword>
<keyword evidence="11" id="KW-0732">Signal</keyword>
<dbReference type="InterPro" id="IPR006260">
    <property type="entry name" value="TonB/TolA_C"/>
</dbReference>
<comment type="subcellular location">
    <subcellularLocation>
        <location evidence="1 10">Cell inner membrane</location>
        <topology evidence="1 10">Single-pass membrane protein</topology>
        <orientation evidence="1 10">Periplasmic side</orientation>
    </subcellularLocation>
</comment>
<dbReference type="InterPro" id="IPR037682">
    <property type="entry name" value="TonB_C"/>
</dbReference>
<evidence type="ECO:0000256" key="7">
    <source>
        <dbReference type="ARBA" id="ARBA00022927"/>
    </source>
</evidence>
<dbReference type="PROSITE" id="PS52015">
    <property type="entry name" value="TONB_CTD"/>
    <property type="match status" value="1"/>
</dbReference>
<evidence type="ECO:0000313" key="14">
    <source>
        <dbReference type="Proteomes" id="UP000326789"/>
    </source>
</evidence>
<protein>
    <recommendedName>
        <fullName evidence="10">Protein TonB</fullName>
    </recommendedName>
</protein>
<reference evidence="13 14" key="1">
    <citation type="submission" date="2019-09" db="EMBL/GenBank/DDBJ databases">
        <title>Whole genome sequence of Vibrio fortis.</title>
        <authorList>
            <person name="Das S.K."/>
        </authorList>
    </citation>
    <scope>NUCLEOTIDE SEQUENCE [LARGE SCALE GENOMIC DNA]</scope>
    <source>
        <strain evidence="13 14">AN60</strain>
    </source>
</reference>
<evidence type="ECO:0000256" key="4">
    <source>
        <dbReference type="ARBA" id="ARBA00022475"/>
    </source>
</evidence>
<dbReference type="PANTHER" id="PTHR33446">
    <property type="entry name" value="PROTEIN TONB-RELATED"/>
    <property type="match status" value="1"/>
</dbReference>
<gene>
    <name evidence="13" type="ORF">F2P58_12735</name>
</gene>
<dbReference type="InterPro" id="IPR003538">
    <property type="entry name" value="TonB"/>
</dbReference>
<keyword evidence="4 10" id="KW-1003">Cell membrane</keyword>
<dbReference type="SUPFAM" id="SSF74653">
    <property type="entry name" value="TolA/TonB C-terminal domain"/>
    <property type="match status" value="1"/>
</dbReference>
<dbReference type="GO" id="GO:0015031">
    <property type="term" value="P:protein transport"/>
    <property type="evidence" value="ECO:0007669"/>
    <property type="project" value="UniProtKB-UniRule"/>
</dbReference>
<dbReference type="GO" id="GO:0031992">
    <property type="term" value="F:energy transducer activity"/>
    <property type="evidence" value="ECO:0007669"/>
    <property type="project" value="InterPro"/>
</dbReference>
<dbReference type="Proteomes" id="UP000326789">
    <property type="component" value="Unassembled WGS sequence"/>
</dbReference>
<keyword evidence="8" id="KW-1133">Transmembrane helix</keyword>
<keyword evidence="3 10" id="KW-0813">Transport</keyword>
<dbReference type="GO" id="GO:0030288">
    <property type="term" value="C:outer membrane-bounded periplasmic space"/>
    <property type="evidence" value="ECO:0007669"/>
    <property type="project" value="InterPro"/>
</dbReference>
<keyword evidence="6" id="KW-0812">Transmembrane</keyword>
<dbReference type="EMBL" id="VWSE01000006">
    <property type="protein sequence ID" value="KAB0288308.1"/>
    <property type="molecule type" value="Genomic_DNA"/>
</dbReference>
<organism evidence="13 14">
    <name type="scientific">Vibrio fortis</name>
    <dbReference type="NCBI Taxonomy" id="212667"/>
    <lineage>
        <taxon>Bacteria</taxon>
        <taxon>Pseudomonadati</taxon>
        <taxon>Pseudomonadota</taxon>
        <taxon>Gammaproteobacteria</taxon>
        <taxon>Vibrionales</taxon>
        <taxon>Vibrionaceae</taxon>
        <taxon>Vibrio</taxon>
    </lineage>
</organism>
<dbReference type="Gene3D" id="3.30.1150.10">
    <property type="match status" value="1"/>
</dbReference>
<dbReference type="AlphaFoldDB" id="A0A5N3R1L7"/>
<feature type="signal peptide" evidence="11">
    <location>
        <begin position="1"/>
        <end position="31"/>
    </location>
</feature>
<evidence type="ECO:0000256" key="2">
    <source>
        <dbReference type="ARBA" id="ARBA00006555"/>
    </source>
</evidence>
<dbReference type="GO" id="GO:0005886">
    <property type="term" value="C:plasma membrane"/>
    <property type="evidence" value="ECO:0007669"/>
    <property type="project" value="UniProtKB-SubCell"/>
</dbReference>
<keyword evidence="7 10" id="KW-0653">Protein transport</keyword>
<proteinExistence type="inferred from homology"/>
<evidence type="ECO:0000256" key="1">
    <source>
        <dbReference type="ARBA" id="ARBA00004383"/>
    </source>
</evidence>
<evidence type="ECO:0000259" key="12">
    <source>
        <dbReference type="PROSITE" id="PS52015"/>
    </source>
</evidence>
<evidence type="ECO:0000313" key="13">
    <source>
        <dbReference type="EMBL" id="KAB0288308.1"/>
    </source>
</evidence>
<evidence type="ECO:0000256" key="3">
    <source>
        <dbReference type="ARBA" id="ARBA00022448"/>
    </source>
</evidence>